<evidence type="ECO:0000313" key="11">
    <source>
        <dbReference type="Proteomes" id="UP001202328"/>
    </source>
</evidence>
<feature type="repeat" description="ANK" evidence="7">
    <location>
        <begin position="71"/>
        <end position="93"/>
    </location>
</feature>
<sequence>MEKRLYEASLSGSVSSLTELLEEDQLILDGVVTGGFYGTTPLHIAAMRSHVDFAIKVLSIKPELASEIDSQGFSPLHLACSRKNVRMVEVLLDADPYVCKVLDQQGMIPLHLAAMRGRVEIMTVLFQAGVSDAIHVLLDRRETILHLCVKHNRLEPLKLLVDHLMSLSNIDDEESISVRSADDDGNTIMHLAVARRQLKMIRYLIESNSGVELVNASNKKGLTALGILEQSIARDLKDMEISDLLLRTQSHIGTNIGGLVNNEQPLAAVELDTNQTPSKTLHRCVSIGRENSKIRKYEDWLNEKSNSLLVAASLLAAMAFQAAMNPPGGVWQEDGLSPLRYAGTAIMADKNVQHYKQFLIFNTLGFVFSMNTVLLLVSELPLKKHFFFRYLALSMWAAAFSMAISYIVVLVSMLPSTHTYTLKNFFWGFSIRQSLYYLMAILFFFPVCYLFVKSEDYFAEKFSGEDLSELNKLEKET</sequence>
<dbReference type="InterPro" id="IPR002110">
    <property type="entry name" value="Ankyrin_rpt"/>
</dbReference>
<reference evidence="10" key="1">
    <citation type="submission" date="2022-04" db="EMBL/GenBank/DDBJ databases">
        <title>A functionally conserved STORR gene fusion in Papaver species that diverged 16.8 million years ago.</title>
        <authorList>
            <person name="Catania T."/>
        </authorList>
    </citation>
    <scope>NUCLEOTIDE SEQUENCE</scope>
    <source>
        <strain evidence="10">S-188037</strain>
    </source>
</reference>
<dbReference type="EMBL" id="JAJJMB010001069">
    <property type="protein sequence ID" value="KAI3959435.1"/>
    <property type="molecule type" value="Genomic_DNA"/>
</dbReference>
<keyword evidence="5 7" id="KW-0040">ANK repeat</keyword>
<keyword evidence="3" id="KW-0677">Repeat</keyword>
<comment type="caution">
    <text evidence="10">The sequence shown here is derived from an EMBL/GenBank/DDBJ whole genome shotgun (WGS) entry which is preliminary data.</text>
</comment>
<comment type="subcellular location">
    <subcellularLocation>
        <location evidence="1">Membrane</location>
        <topology evidence="1">Multi-pass membrane protein</topology>
    </subcellularLocation>
</comment>
<evidence type="ECO:0000259" key="9">
    <source>
        <dbReference type="Pfam" id="PF13962"/>
    </source>
</evidence>
<dbReference type="PANTHER" id="PTHR24186:SF37">
    <property type="entry name" value="PGG DOMAIN-CONTAINING PROTEIN"/>
    <property type="match status" value="1"/>
</dbReference>
<evidence type="ECO:0000256" key="7">
    <source>
        <dbReference type="PROSITE-ProRule" id="PRU00023"/>
    </source>
</evidence>
<dbReference type="InterPro" id="IPR026961">
    <property type="entry name" value="PGG_dom"/>
</dbReference>
<dbReference type="PANTHER" id="PTHR24186">
    <property type="entry name" value="PROTEIN PHOSPHATASE 1 REGULATORY SUBUNIT"/>
    <property type="match status" value="1"/>
</dbReference>
<keyword evidence="6 8" id="KW-0472">Membrane</keyword>
<evidence type="ECO:0000256" key="8">
    <source>
        <dbReference type="SAM" id="Phobius"/>
    </source>
</evidence>
<keyword evidence="11" id="KW-1185">Reference proteome</keyword>
<dbReference type="PROSITE" id="PS50088">
    <property type="entry name" value="ANK_REPEAT"/>
    <property type="match status" value="4"/>
</dbReference>
<evidence type="ECO:0000256" key="2">
    <source>
        <dbReference type="ARBA" id="ARBA00022692"/>
    </source>
</evidence>
<dbReference type="InterPro" id="IPR036770">
    <property type="entry name" value="Ankyrin_rpt-contain_sf"/>
</dbReference>
<dbReference type="Pfam" id="PF12796">
    <property type="entry name" value="Ank_2"/>
    <property type="match status" value="2"/>
</dbReference>
<organism evidence="10 11">
    <name type="scientific">Papaver atlanticum</name>
    <dbReference type="NCBI Taxonomy" id="357466"/>
    <lineage>
        <taxon>Eukaryota</taxon>
        <taxon>Viridiplantae</taxon>
        <taxon>Streptophyta</taxon>
        <taxon>Embryophyta</taxon>
        <taxon>Tracheophyta</taxon>
        <taxon>Spermatophyta</taxon>
        <taxon>Magnoliopsida</taxon>
        <taxon>Ranunculales</taxon>
        <taxon>Papaveraceae</taxon>
        <taxon>Papaveroideae</taxon>
        <taxon>Papaver</taxon>
    </lineage>
</organism>
<protein>
    <recommendedName>
        <fullName evidence="9">PGG domain-containing protein</fullName>
    </recommendedName>
</protein>
<keyword evidence="4 8" id="KW-1133">Transmembrane helix</keyword>
<dbReference type="Proteomes" id="UP001202328">
    <property type="component" value="Unassembled WGS sequence"/>
</dbReference>
<dbReference type="SUPFAM" id="SSF48403">
    <property type="entry name" value="Ankyrin repeat"/>
    <property type="match status" value="1"/>
</dbReference>
<feature type="repeat" description="ANK" evidence="7">
    <location>
        <begin position="105"/>
        <end position="131"/>
    </location>
</feature>
<accession>A0AAD4TG57</accession>
<feature type="repeat" description="ANK" evidence="7">
    <location>
        <begin position="37"/>
        <end position="58"/>
    </location>
</feature>
<feature type="transmembrane region" description="Helical" evidence="8">
    <location>
        <begin position="358"/>
        <end position="378"/>
    </location>
</feature>
<feature type="transmembrane region" description="Helical" evidence="8">
    <location>
        <begin position="434"/>
        <end position="452"/>
    </location>
</feature>
<dbReference type="GO" id="GO:0005886">
    <property type="term" value="C:plasma membrane"/>
    <property type="evidence" value="ECO:0007669"/>
    <property type="project" value="TreeGrafter"/>
</dbReference>
<evidence type="ECO:0000256" key="5">
    <source>
        <dbReference type="ARBA" id="ARBA00023043"/>
    </source>
</evidence>
<name>A0AAD4TG57_9MAGN</name>
<feature type="transmembrane region" description="Helical" evidence="8">
    <location>
        <begin position="390"/>
        <end position="414"/>
    </location>
</feature>
<feature type="domain" description="PGG" evidence="9">
    <location>
        <begin position="299"/>
        <end position="410"/>
    </location>
</feature>
<feature type="repeat" description="ANK" evidence="7">
    <location>
        <begin position="184"/>
        <end position="216"/>
    </location>
</feature>
<dbReference type="Gene3D" id="1.25.40.20">
    <property type="entry name" value="Ankyrin repeat-containing domain"/>
    <property type="match status" value="1"/>
</dbReference>
<evidence type="ECO:0000313" key="10">
    <source>
        <dbReference type="EMBL" id="KAI3959435.1"/>
    </source>
</evidence>
<keyword evidence="2 8" id="KW-0812">Transmembrane</keyword>
<evidence type="ECO:0000256" key="6">
    <source>
        <dbReference type="ARBA" id="ARBA00023136"/>
    </source>
</evidence>
<evidence type="ECO:0000256" key="3">
    <source>
        <dbReference type="ARBA" id="ARBA00022737"/>
    </source>
</evidence>
<evidence type="ECO:0000256" key="4">
    <source>
        <dbReference type="ARBA" id="ARBA00022989"/>
    </source>
</evidence>
<evidence type="ECO:0000256" key="1">
    <source>
        <dbReference type="ARBA" id="ARBA00004141"/>
    </source>
</evidence>
<gene>
    <name evidence="10" type="ORF">MKW98_019025</name>
</gene>
<dbReference type="Pfam" id="PF13962">
    <property type="entry name" value="PGG"/>
    <property type="match status" value="1"/>
</dbReference>
<dbReference type="Pfam" id="PF00023">
    <property type="entry name" value="Ank"/>
    <property type="match status" value="1"/>
</dbReference>
<dbReference type="AlphaFoldDB" id="A0AAD4TG57"/>
<dbReference type="SMART" id="SM00248">
    <property type="entry name" value="ANK"/>
    <property type="match status" value="5"/>
</dbReference>
<dbReference type="PROSITE" id="PS50297">
    <property type="entry name" value="ANK_REP_REGION"/>
    <property type="match status" value="4"/>
</dbReference>
<proteinExistence type="predicted"/>